<dbReference type="SUPFAM" id="SSF53756">
    <property type="entry name" value="UDP-Glycosyltransferase/glycogen phosphorylase"/>
    <property type="match status" value="1"/>
</dbReference>
<evidence type="ECO:0000256" key="1">
    <source>
        <dbReference type="ARBA" id="ARBA00009995"/>
    </source>
</evidence>
<organism evidence="7 8">
    <name type="scientific">Striga asiatica</name>
    <name type="common">Asiatic witchweed</name>
    <name type="synonym">Buchnera asiatica</name>
    <dbReference type="NCBI Taxonomy" id="4170"/>
    <lineage>
        <taxon>Eukaryota</taxon>
        <taxon>Viridiplantae</taxon>
        <taxon>Streptophyta</taxon>
        <taxon>Embryophyta</taxon>
        <taxon>Tracheophyta</taxon>
        <taxon>Spermatophyta</taxon>
        <taxon>Magnoliopsida</taxon>
        <taxon>eudicotyledons</taxon>
        <taxon>Gunneridae</taxon>
        <taxon>Pentapetalae</taxon>
        <taxon>asterids</taxon>
        <taxon>lamiids</taxon>
        <taxon>Lamiales</taxon>
        <taxon>Orobanchaceae</taxon>
        <taxon>Buchnereae</taxon>
        <taxon>Striga</taxon>
    </lineage>
</organism>
<keyword evidence="2 4" id="KW-0328">Glycosyltransferase</keyword>
<dbReference type="Pfam" id="PF00201">
    <property type="entry name" value="UDPGT"/>
    <property type="match status" value="1"/>
</dbReference>
<comment type="caution">
    <text evidence="7">The sequence shown here is derived from an EMBL/GenBank/DDBJ whole genome shotgun (WGS) entry which is preliminary data.</text>
</comment>
<dbReference type="CDD" id="cd03784">
    <property type="entry name" value="GT1_Gtf-like"/>
    <property type="match status" value="1"/>
</dbReference>
<dbReference type="PANTHER" id="PTHR48047:SF107">
    <property type="entry name" value="UDP-GLYCOSYLTRANSFERASE 92A1-LIKE"/>
    <property type="match status" value="1"/>
</dbReference>
<dbReference type="PANTHER" id="PTHR48047">
    <property type="entry name" value="GLYCOSYLTRANSFERASE"/>
    <property type="match status" value="1"/>
</dbReference>
<proteinExistence type="inferred from homology"/>
<protein>
    <recommendedName>
        <fullName evidence="5">Glycosyltransferase</fullName>
        <ecNumber evidence="5">2.4.1.-</ecNumber>
    </recommendedName>
</protein>
<comment type="similarity">
    <text evidence="1 4">Belongs to the UDP-glycosyltransferase family.</text>
</comment>
<evidence type="ECO:0000256" key="5">
    <source>
        <dbReference type="RuleBase" id="RU362057"/>
    </source>
</evidence>
<dbReference type="PROSITE" id="PS00375">
    <property type="entry name" value="UDPGT"/>
    <property type="match status" value="1"/>
</dbReference>
<dbReference type="AlphaFoldDB" id="A0A5A7P0P6"/>
<evidence type="ECO:0000256" key="4">
    <source>
        <dbReference type="RuleBase" id="RU003718"/>
    </source>
</evidence>
<accession>A0A5A7P0P6</accession>
<dbReference type="OrthoDB" id="5835829at2759"/>
<dbReference type="Proteomes" id="UP000325081">
    <property type="component" value="Unassembled WGS sequence"/>
</dbReference>
<dbReference type="EMBL" id="BKCP01001002">
    <property type="protein sequence ID" value="GER26332.1"/>
    <property type="molecule type" value="Genomic_DNA"/>
</dbReference>
<evidence type="ECO:0000313" key="7">
    <source>
        <dbReference type="EMBL" id="GER26332.1"/>
    </source>
</evidence>
<dbReference type="Pfam" id="PF26168">
    <property type="entry name" value="Glyco_transf_N"/>
    <property type="match status" value="1"/>
</dbReference>
<evidence type="ECO:0000259" key="6">
    <source>
        <dbReference type="Pfam" id="PF26168"/>
    </source>
</evidence>
<evidence type="ECO:0000256" key="2">
    <source>
        <dbReference type="ARBA" id="ARBA00022676"/>
    </source>
</evidence>
<dbReference type="InterPro" id="IPR058980">
    <property type="entry name" value="Glyco_transf_N"/>
</dbReference>
<gene>
    <name evidence="7" type="ORF">STAS_01975</name>
</gene>
<reference evidence="8" key="1">
    <citation type="journal article" date="2019" name="Curr. Biol.">
        <title>Genome Sequence of Striga asiatica Provides Insight into the Evolution of Plant Parasitism.</title>
        <authorList>
            <person name="Yoshida S."/>
            <person name="Kim S."/>
            <person name="Wafula E.K."/>
            <person name="Tanskanen J."/>
            <person name="Kim Y.M."/>
            <person name="Honaas L."/>
            <person name="Yang Z."/>
            <person name="Spallek T."/>
            <person name="Conn C.E."/>
            <person name="Ichihashi Y."/>
            <person name="Cheong K."/>
            <person name="Cui S."/>
            <person name="Der J.P."/>
            <person name="Gundlach H."/>
            <person name="Jiao Y."/>
            <person name="Hori C."/>
            <person name="Ishida J.K."/>
            <person name="Kasahara H."/>
            <person name="Kiba T."/>
            <person name="Kim M.S."/>
            <person name="Koo N."/>
            <person name="Laohavisit A."/>
            <person name="Lee Y.H."/>
            <person name="Lumba S."/>
            <person name="McCourt P."/>
            <person name="Mortimer J.C."/>
            <person name="Mutuku J.M."/>
            <person name="Nomura T."/>
            <person name="Sasaki-Sekimoto Y."/>
            <person name="Seto Y."/>
            <person name="Wang Y."/>
            <person name="Wakatake T."/>
            <person name="Sakakibara H."/>
            <person name="Demura T."/>
            <person name="Yamaguchi S."/>
            <person name="Yoneyama K."/>
            <person name="Manabe R.I."/>
            <person name="Nelson D.C."/>
            <person name="Schulman A.H."/>
            <person name="Timko M.P."/>
            <person name="dePamphilis C.W."/>
            <person name="Choi D."/>
            <person name="Shirasu K."/>
        </authorList>
    </citation>
    <scope>NUCLEOTIDE SEQUENCE [LARGE SCALE GENOMIC DNA]</scope>
    <source>
        <strain evidence="8">cv. UVA1</strain>
    </source>
</reference>
<dbReference type="GO" id="GO:0035251">
    <property type="term" value="F:UDP-glucosyltransferase activity"/>
    <property type="evidence" value="ECO:0007669"/>
    <property type="project" value="TreeGrafter"/>
</dbReference>
<feature type="domain" description="Glycosyltransferase N-terminal" evidence="6">
    <location>
        <begin position="1"/>
        <end position="132"/>
    </location>
</feature>
<evidence type="ECO:0000256" key="3">
    <source>
        <dbReference type="ARBA" id="ARBA00022679"/>
    </source>
</evidence>
<keyword evidence="3 4" id="KW-0808">Transferase</keyword>
<dbReference type="EC" id="2.4.1.-" evidence="5"/>
<dbReference type="FunFam" id="3.40.50.2000:FF:000103">
    <property type="entry name" value="Glycosyltransferase"/>
    <property type="match status" value="1"/>
</dbReference>
<sequence length="484" mass="53642">MLPFMAQGHLIPFLALANRIHTTFGFTVTIATTPLNARYLRAAMATHTATGPNHIHISELEFDAPRHGLPPNTENTESLPLHLIVNLFHSSTCLETPFRALIQQISSSDGKPPLCIISDVFTGWANAVAASCNTVNVTFTTGGAYGTAAYISLWQHLPHKHKDTEIDPYFNLPGFPDSINFHVTHLHRFLRAADGTDPWSRFFQPQIRSSLDSFGWLCNTAEEIEPLGLNILRRYTNRPVWSIGPLIPRVMTSSGSVRHTGREPGVSTEICLRWLDSHQPRSVLYVSFGSQNSIGRQQMMALAEGLEDSGRPFVWVVRPPVEFDVRGEFLPEWLPEGFEGKRQGLVVRGWAPQPEILCHVSTGAFVSHCGWNSVMESLSQGVPLIGWPLAAEQGYNAKMLVEEMGVCVEMARGVGSRVEREEVRSVIERVMGEGEGLRRRAGEIRDIITRALAVDDEEEESGSSVKALDDFVTALLSRQNKADA</sequence>
<keyword evidence="8" id="KW-1185">Reference proteome</keyword>
<name>A0A5A7P0P6_STRAF</name>
<dbReference type="FunFam" id="3.40.50.2000:FF:000064">
    <property type="entry name" value="Glycosyltransferase"/>
    <property type="match status" value="1"/>
</dbReference>
<dbReference type="InterPro" id="IPR002213">
    <property type="entry name" value="UDP_glucos_trans"/>
</dbReference>
<dbReference type="Gene3D" id="3.40.50.2000">
    <property type="entry name" value="Glycogen Phosphorylase B"/>
    <property type="match status" value="2"/>
</dbReference>
<evidence type="ECO:0000313" key="8">
    <source>
        <dbReference type="Proteomes" id="UP000325081"/>
    </source>
</evidence>
<dbReference type="InterPro" id="IPR035595">
    <property type="entry name" value="UDP_glycos_trans_CS"/>
</dbReference>